<name>D2V1M7_NAEGR</name>
<evidence type="ECO:0000256" key="3">
    <source>
        <dbReference type="ARBA" id="ARBA00022741"/>
    </source>
</evidence>
<dbReference type="CDD" id="cd07302">
    <property type="entry name" value="CHD"/>
    <property type="match status" value="1"/>
</dbReference>
<dbReference type="PROSITE" id="PS50112">
    <property type="entry name" value="PAS"/>
    <property type="match status" value="1"/>
</dbReference>
<feature type="transmembrane region" description="Helical" evidence="9">
    <location>
        <begin position="152"/>
        <end position="176"/>
    </location>
</feature>
<dbReference type="RefSeq" id="XP_002681930.1">
    <property type="nucleotide sequence ID" value="XM_002681884.1"/>
</dbReference>
<evidence type="ECO:0000313" key="12">
    <source>
        <dbReference type="EMBL" id="EFC49186.1"/>
    </source>
</evidence>
<organism evidence="13">
    <name type="scientific">Naegleria gruberi</name>
    <name type="common">Amoeba</name>
    <dbReference type="NCBI Taxonomy" id="5762"/>
    <lineage>
        <taxon>Eukaryota</taxon>
        <taxon>Discoba</taxon>
        <taxon>Heterolobosea</taxon>
        <taxon>Tetramitia</taxon>
        <taxon>Eutetramitia</taxon>
        <taxon>Vahlkampfiidae</taxon>
        <taxon>Naegleria</taxon>
    </lineage>
</organism>
<dbReference type="GO" id="GO:0016849">
    <property type="term" value="F:phosphorus-oxygen lyase activity"/>
    <property type="evidence" value="ECO:0007669"/>
    <property type="project" value="InterPro"/>
</dbReference>
<dbReference type="NCBIfam" id="TIGR00229">
    <property type="entry name" value="sensory_box"/>
    <property type="match status" value="1"/>
</dbReference>
<feature type="transmembrane region" description="Helical" evidence="9">
    <location>
        <begin position="1006"/>
        <end position="1026"/>
    </location>
</feature>
<feature type="compositionally biased region" description="Low complexity" evidence="8">
    <location>
        <begin position="1725"/>
        <end position="1738"/>
    </location>
</feature>
<feature type="domain" description="PAS" evidence="10">
    <location>
        <begin position="1309"/>
        <end position="1382"/>
    </location>
</feature>
<dbReference type="KEGG" id="ngr:NAEGRDRAFT_62631"/>
<keyword evidence="6 7" id="KW-0456">Lyase</keyword>
<evidence type="ECO:0000259" key="10">
    <source>
        <dbReference type="PROSITE" id="PS50112"/>
    </source>
</evidence>
<feature type="transmembrane region" description="Helical" evidence="9">
    <location>
        <begin position="265"/>
        <end position="285"/>
    </location>
</feature>
<dbReference type="GeneID" id="8850010"/>
<dbReference type="GO" id="GO:0000166">
    <property type="term" value="F:nucleotide binding"/>
    <property type="evidence" value="ECO:0007669"/>
    <property type="project" value="UniProtKB-KW"/>
</dbReference>
<dbReference type="EMBL" id="GG738848">
    <property type="protein sequence ID" value="EFC49186.1"/>
    <property type="molecule type" value="Genomic_DNA"/>
</dbReference>
<dbReference type="PANTHER" id="PTHR11920:SF335">
    <property type="entry name" value="GUANYLATE CYCLASE"/>
    <property type="match status" value="1"/>
</dbReference>
<feature type="transmembrane region" description="Helical" evidence="9">
    <location>
        <begin position="61"/>
        <end position="78"/>
    </location>
</feature>
<evidence type="ECO:0000256" key="2">
    <source>
        <dbReference type="ARBA" id="ARBA00022692"/>
    </source>
</evidence>
<comment type="subcellular location">
    <subcellularLocation>
        <location evidence="1">Membrane</location>
    </subcellularLocation>
</comment>
<dbReference type="Proteomes" id="UP000006671">
    <property type="component" value="Unassembled WGS sequence"/>
</dbReference>
<comment type="similarity">
    <text evidence="7">Belongs to the adenylyl cyclase class-4/guanylyl cyclase family.</text>
</comment>
<dbReference type="SUPFAM" id="SSF55785">
    <property type="entry name" value="PYP-like sensor domain (PAS domain)"/>
    <property type="match status" value="1"/>
</dbReference>
<feature type="compositionally biased region" description="Low complexity" evidence="8">
    <location>
        <begin position="17"/>
        <end position="32"/>
    </location>
</feature>
<feature type="transmembrane region" description="Helical" evidence="9">
    <location>
        <begin position="291"/>
        <end position="309"/>
    </location>
</feature>
<reference evidence="12 13" key="1">
    <citation type="journal article" date="2010" name="Cell">
        <title>The genome of Naegleria gruberi illuminates early eukaryotic versatility.</title>
        <authorList>
            <person name="Fritz-Laylin L.K."/>
            <person name="Prochnik S.E."/>
            <person name="Ginger M.L."/>
            <person name="Dacks J.B."/>
            <person name="Carpenter M.L."/>
            <person name="Field M.C."/>
            <person name="Kuo A."/>
            <person name="Paredez A."/>
            <person name="Chapman J."/>
            <person name="Pham J."/>
            <person name="Shu S."/>
            <person name="Neupane R."/>
            <person name="Cipriano M."/>
            <person name="Mancuso J."/>
            <person name="Tu H."/>
            <person name="Salamov A."/>
            <person name="Lindquist E."/>
            <person name="Shapiro H."/>
            <person name="Lucas S."/>
            <person name="Grigoriev I.V."/>
            <person name="Cande W.Z."/>
            <person name="Fulton C."/>
            <person name="Rokhsar D.S."/>
            <person name="Dawson S.C."/>
        </authorList>
    </citation>
    <scope>NUCLEOTIDE SEQUENCE [LARGE SCALE GENOMIC DNA]</scope>
    <source>
        <strain evidence="12 13">NEG-M</strain>
    </source>
</reference>
<evidence type="ECO:0000256" key="6">
    <source>
        <dbReference type="ARBA" id="ARBA00023239"/>
    </source>
</evidence>
<dbReference type="Gene3D" id="3.30.70.1230">
    <property type="entry name" value="Nucleotide cyclase"/>
    <property type="match status" value="1"/>
</dbReference>
<feature type="domain" description="Guanylate cyclase" evidence="11">
    <location>
        <begin position="1473"/>
        <end position="1607"/>
    </location>
</feature>
<dbReference type="SMART" id="SM00091">
    <property type="entry name" value="PAS"/>
    <property type="match status" value="1"/>
</dbReference>
<dbReference type="PROSITE" id="PS00452">
    <property type="entry name" value="GUANYLATE_CYCLASE_1"/>
    <property type="match status" value="1"/>
</dbReference>
<dbReference type="Pfam" id="PF25474">
    <property type="entry name" value="TPR_TmcB"/>
    <property type="match status" value="1"/>
</dbReference>
<dbReference type="InterPro" id="IPR057352">
    <property type="entry name" value="TPR_TmcB/C"/>
</dbReference>
<feature type="transmembrane region" description="Helical" evidence="9">
    <location>
        <begin position="355"/>
        <end position="378"/>
    </location>
</feature>
<dbReference type="SMART" id="SM00044">
    <property type="entry name" value="CYCc"/>
    <property type="match status" value="1"/>
</dbReference>
<evidence type="ECO:0000259" key="11">
    <source>
        <dbReference type="PROSITE" id="PS50125"/>
    </source>
</evidence>
<feature type="transmembrane region" description="Helical" evidence="9">
    <location>
        <begin position="225"/>
        <end position="249"/>
    </location>
</feature>
<dbReference type="GO" id="GO:0035556">
    <property type="term" value="P:intracellular signal transduction"/>
    <property type="evidence" value="ECO:0007669"/>
    <property type="project" value="InterPro"/>
</dbReference>
<dbReference type="Pfam" id="PF00211">
    <property type="entry name" value="Guanylate_cyc"/>
    <property type="match status" value="1"/>
</dbReference>
<accession>D2V1M7</accession>
<keyword evidence="4 9" id="KW-1133">Transmembrane helix</keyword>
<feature type="transmembrane region" description="Helical" evidence="9">
    <location>
        <begin position="321"/>
        <end position="343"/>
    </location>
</feature>
<feature type="compositionally biased region" description="Polar residues" evidence="8">
    <location>
        <begin position="1"/>
        <end position="12"/>
    </location>
</feature>
<dbReference type="PROSITE" id="PS50125">
    <property type="entry name" value="GUANYLATE_CYCLASE_2"/>
    <property type="match status" value="1"/>
</dbReference>
<dbReference type="VEuPathDB" id="AmoebaDB:NAEGRDRAFT_62631"/>
<protein>
    <submittedName>
        <fullName evidence="12">Predicted protein</fullName>
    </submittedName>
</protein>
<evidence type="ECO:0000256" key="4">
    <source>
        <dbReference type="ARBA" id="ARBA00022989"/>
    </source>
</evidence>
<dbReference type="Pfam" id="PF13426">
    <property type="entry name" value="PAS_9"/>
    <property type="match status" value="1"/>
</dbReference>
<dbReference type="InterPro" id="IPR018297">
    <property type="entry name" value="A/G_cyclase_CS"/>
</dbReference>
<dbReference type="InterPro" id="IPR001054">
    <property type="entry name" value="A/G_cyclase"/>
</dbReference>
<dbReference type="InterPro" id="IPR035965">
    <property type="entry name" value="PAS-like_dom_sf"/>
</dbReference>
<dbReference type="GO" id="GO:0009190">
    <property type="term" value="P:cyclic nucleotide biosynthetic process"/>
    <property type="evidence" value="ECO:0007669"/>
    <property type="project" value="InterPro"/>
</dbReference>
<feature type="transmembrane region" description="Helical" evidence="9">
    <location>
        <begin position="1232"/>
        <end position="1254"/>
    </location>
</feature>
<keyword evidence="13" id="KW-1185">Reference proteome</keyword>
<evidence type="ECO:0000256" key="7">
    <source>
        <dbReference type="RuleBase" id="RU000405"/>
    </source>
</evidence>
<keyword evidence="5 9" id="KW-0472">Membrane</keyword>
<feature type="transmembrane region" description="Helical" evidence="9">
    <location>
        <begin position="115"/>
        <end position="140"/>
    </location>
</feature>
<evidence type="ECO:0000256" key="1">
    <source>
        <dbReference type="ARBA" id="ARBA00004370"/>
    </source>
</evidence>
<feature type="region of interest" description="Disordered" evidence="8">
    <location>
        <begin position="1"/>
        <end position="32"/>
    </location>
</feature>
<dbReference type="InParanoid" id="D2V1M7"/>
<evidence type="ECO:0000256" key="9">
    <source>
        <dbReference type="SAM" id="Phobius"/>
    </source>
</evidence>
<feature type="region of interest" description="Disordered" evidence="8">
    <location>
        <begin position="1714"/>
        <end position="1738"/>
    </location>
</feature>
<feature type="transmembrane region" description="Helical" evidence="9">
    <location>
        <begin position="931"/>
        <end position="952"/>
    </location>
</feature>
<dbReference type="GO" id="GO:0016020">
    <property type="term" value="C:membrane"/>
    <property type="evidence" value="ECO:0007669"/>
    <property type="project" value="UniProtKB-SubCell"/>
</dbReference>
<dbReference type="InterPro" id="IPR000014">
    <property type="entry name" value="PAS"/>
</dbReference>
<dbReference type="InterPro" id="IPR050401">
    <property type="entry name" value="Cyclic_nucleotide_synthase"/>
</dbReference>
<dbReference type="OMA" id="HINAYLI"/>
<dbReference type="InterPro" id="IPR029787">
    <property type="entry name" value="Nucleotide_cyclase"/>
</dbReference>
<evidence type="ECO:0000313" key="13">
    <source>
        <dbReference type="Proteomes" id="UP000006671"/>
    </source>
</evidence>
<keyword evidence="3" id="KW-0547">Nucleotide-binding</keyword>
<proteinExistence type="inferred from homology"/>
<gene>
    <name evidence="12" type="ORF">NAEGRDRAFT_62631</name>
</gene>
<dbReference type="eggNOG" id="KOG1023">
    <property type="taxonomic scope" value="Eukaryota"/>
</dbReference>
<keyword evidence="2 9" id="KW-0812">Transmembrane</keyword>
<dbReference type="SUPFAM" id="SSF55073">
    <property type="entry name" value="Nucleotide cyclase"/>
    <property type="match status" value="1"/>
</dbReference>
<sequence>MNSRNIYSNNAGSVVGSDSSQESHNTSSTNSSSFQHKIRVEVFNFFFASQNVSKKQGGKRFFAILLLYILIYWSYIWLPVLSPQDFHFGAWGSWIFSVFNYTTSLSMDLLPYEGAIAVASITMTFIAITVCITIITLWAVKSTSQYIKKIQMILHINAYLIIVLSAPIIFILTSFVDCDYGYNPRESLINFVSHHANGTSISSTATLTPMLNRFTSMECYSTNNIILMAVTLSFIALYFVLCVLANFLVPNSHPLSFAPMITEGYIFPIGMSLGNCIGILVHFLIPAEYAFVRSIVHLVYGMCMLVVIMKSLPMYRRYENTIVCGVVCARFGTSIGSIISFFVNASNTAEIGIGMWALTTGLAVGLGLVGAVSMDIYTRYVIYFIKTRYILSVRSSDRSLEKEATNIYFKLEEDGTMYKMMLYMRFVLMRYARTKTEELEDKYDLVALISFIRGISSQKCFSDIELLSMAGTLVGYLMVDEMHSSYFAQALLKRALKQRPDVYKRFLIHQRLREVELTGADDVKGSRTVLELKSIMLNIQKYITELTSLHRHFWKELMQEIVNYEKAENIVARCSVINHELDSMFDNILSLYYNDKTVLRTYASYLENFKFNKELANEYYTEASSLEEEESRIPLAQKGNRRTKNKVFPDVQESVDISKKLGPKGLAVGRSVAFENLETASYLSSNMDFNGVENANADTKREIGFRNALSLPDSHTIHIITFVFFIVFAFILLVVGLVIGLQFSKGVTMNVVNVIEACSPICALSNVLQSVRAFQMHSMFNSTLGSSNIPLTLTSESYIDLANTKILVSKFKDILVNLQQKAYNAKFDGTVYSNYHEVYSEIYMPNIGDDSKFYNHTTKINVTVTDVTNTLIKISDQIINSKENDITKTLNSYGFMFLYINHESITDIYDKFCNIFTDSAKTEALAINNIFTIYISVSLATFILCGALYMIFSRKELTVVREQIKLIQHNVSKNEIGKLFHDLGKKVGDEVSIHISRNSLFKPKNAFLIVSAFLIIIVSVSCGIYLDQTLGNSTYSFESYITMEDGFDTMTHLQYVSFIGTEYFSHVTTSIVGSETLQLLDDDEVEAMEDKLSYLTKQLRYFWNLCMYGSSVKAYETLVVGMFPETDQMIRGSVNCTVEKLSETYIAGGNNSTTCEMGIDYMVQDTILMIYKMVQDLEGVHHSKGKTSISTLIDLLNDYFKINYMTKTISLKLIEFSNIFAVKSSTPLLNNMIGLAVVGFASNIICAILMFLLLNNHRRSAFAMRGLFNYLSIDTLENNEKLRNYALYHTLGDNVLSKLKTKKQTQNGEDAKVRSILNAAVDGVVLCSSSASIDIFNPAAQRMFGNQQEDVIGKYIFTLFAPQHHGEIRKSIEGMKHTVSANDSKGETFEIECIRKNNTTFPATVNIFVTIFDKKPIITCFIKDITSEKKHNSLLAEEKKNSETLLLNILPGAVASKLKSGASLIAERFPDVTCFFSDMVGFTSLSSKLTPNDLVQMLNSIVMGFDDLMDKYHLEKIKTIGDAYFAAGGLHDLNAQSDHPERVLRFAIDTFSVIRAYNSEHRKGRVNEQINIRIGINTGPVVAGVIGRKKFAYDLWGDSINTASRMESNSKPGRIQISRSTYERVHDLGFTFEERKIEVKGKGLTQTYLLDAKHHQSAVLTEEELTVTITTNQDHYQDADIELEENEESYLELEKTHLEKPSLPVGQSMTFGSVSEMSDEPNPKTIPTIPTITTTEFE</sequence>
<dbReference type="OrthoDB" id="10261484at2759"/>
<feature type="transmembrane region" description="Helical" evidence="9">
    <location>
        <begin position="719"/>
        <end position="743"/>
    </location>
</feature>
<dbReference type="CDD" id="cd00130">
    <property type="entry name" value="PAS"/>
    <property type="match status" value="1"/>
</dbReference>
<evidence type="ECO:0000256" key="5">
    <source>
        <dbReference type="ARBA" id="ARBA00023136"/>
    </source>
</evidence>
<evidence type="ECO:0000256" key="8">
    <source>
        <dbReference type="SAM" id="MobiDB-lite"/>
    </source>
</evidence>
<dbReference type="PANTHER" id="PTHR11920">
    <property type="entry name" value="GUANYLYL CYCLASE"/>
    <property type="match status" value="1"/>
</dbReference>
<dbReference type="Gene3D" id="3.30.450.20">
    <property type="entry name" value="PAS domain"/>
    <property type="match status" value="1"/>
</dbReference>